<dbReference type="Proteomes" id="UP000631576">
    <property type="component" value="Unassembled WGS sequence"/>
</dbReference>
<evidence type="ECO:0000313" key="2">
    <source>
        <dbReference type="EMBL" id="MBC5682331.1"/>
    </source>
</evidence>
<dbReference type="Pfam" id="PF06114">
    <property type="entry name" value="Peptidase_M78"/>
    <property type="match status" value="1"/>
</dbReference>
<evidence type="ECO:0000313" key="3">
    <source>
        <dbReference type="Proteomes" id="UP000631576"/>
    </source>
</evidence>
<keyword evidence="3" id="KW-1185">Reference proteome</keyword>
<name>A0ABR7G4G5_9FIRM</name>
<accession>A0ABR7G4G5</accession>
<proteinExistence type="predicted"/>
<comment type="caution">
    <text evidence="2">The sequence shown here is derived from an EMBL/GenBank/DDBJ whole genome shotgun (WGS) entry which is preliminary data.</text>
</comment>
<feature type="domain" description="IrrE N-terminal-like" evidence="1">
    <location>
        <begin position="29"/>
        <end position="138"/>
    </location>
</feature>
<organism evidence="2 3">
    <name type="scientific">Ruminococcus hominis</name>
    <dbReference type="NCBI Taxonomy" id="2763065"/>
    <lineage>
        <taxon>Bacteria</taxon>
        <taxon>Bacillati</taxon>
        <taxon>Bacillota</taxon>
        <taxon>Clostridia</taxon>
        <taxon>Eubacteriales</taxon>
        <taxon>Oscillospiraceae</taxon>
        <taxon>Ruminococcus</taxon>
    </lineage>
</organism>
<dbReference type="Gene3D" id="1.10.10.2910">
    <property type="match status" value="1"/>
</dbReference>
<dbReference type="EMBL" id="JACOPE010000001">
    <property type="protein sequence ID" value="MBC5682331.1"/>
    <property type="molecule type" value="Genomic_DNA"/>
</dbReference>
<gene>
    <name evidence="2" type="ORF">H8S40_01835</name>
</gene>
<protein>
    <submittedName>
        <fullName evidence="2">ImmA/IrrE family metallo-endopeptidase</fullName>
    </submittedName>
</protein>
<reference evidence="2 3" key="1">
    <citation type="submission" date="2020-08" db="EMBL/GenBank/DDBJ databases">
        <title>Genome public.</title>
        <authorList>
            <person name="Liu C."/>
            <person name="Sun Q."/>
        </authorList>
    </citation>
    <scope>NUCLEOTIDE SEQUENCE [LARGE SCALE GENOMIC DNA]</scope>
    <source>
        <strain evidence="2 3">NSJ-13</strain>
    </source>
</reference>
<evidence type="ECO:0000259" key="1">
    <source>
        <dbReference type="Pfam" id="PF06114"/>
    </source>
</evidence>
<dbReference type="RefSeq" id="WP_118724653.1">
    <property type="nucleotide sequence ID" value="NZ_JACOPE010000001.1"/>
</dbReference>
<dbReference type="InterPro" id="IPR010359">
    <property type="entry name" value="IrrE_HExxH"/>
</dbReference>
<sequence>MGYYTQDEIVTIVNKLIKKCGTRDPYRVAEELGINILYRDFKKQRGAYKVILKNRFIFLQNGLHPVIEQIVLWHEIGHDMLHRQEAALTGGFQEFNIFDMRENRMEYEANVFAAQASLPDDTIIEYIKNGYDIQQIAKAMHSDINLIALKVDTLNSQGYQFRRQEHRNDFLKYNKQI</sequence>